<dbReference type="Proteomes" id="UP000538566">
    <property type="component" value="Unassembled WGS sequence"/>
</dbReference>
<sequence>MRVDAGELPVLDECGDQRPVIAAFVGTCEQGVLAVESQRADGAFDGIAVEIDAAIDEEACQPTLAFEGVADRFA</sequence>
<evidence type="ECO:0000313" key="1">
    <source>
        <dbReference type="EMBL" id="MBB4615475.1"/>
    </source>
</evidence>
<gene>
    <name evidence="1" type="ORF">GGR37_003771</name>
</gene>
<reference evidence="1 2" key="1">
    <citation type="submission" date="2020-08" db="EMBL/GenBank/DDBJ databases">
        <title>Genomic Encyclopedia of Type Strains, Phase IV (KMG-IV): sequencing the most valuable type-strain genomes for metagenomic binning, comparative biology and taxonomic classification.</title>
        <authorList>
            <person name="Goeker M."/>
        </authorList>
    </citation>
    <scope>NUCLEOTIDE SEQUENCE [LARGE SCALE GENOMIC DNA]</scope>
    <source>
        <strain evidence="1 2">DSM 17507</strain>
    </source>
</reference>
<dbReference type="EMBL" id="JACHOA010000008">
    <property type="protein sequence ID" value="MBB4615475.1"/>
    <property type="molecule type" value="Genomic_DNA"/>
</dbReference>
<comment type="caution">
    <text evidence="1">The sequence shown here is derived from an EMBL/GenBank/DDBJ whole genome shotgun (WGS) entry which is preliminary data.</text>
</comment>
<protein>
    <submittedName>
        <fullName evidence="1">Uncharacterized protein</fullName>
    </submittedName>
</protein>
<proteinExistence type="predicted"/>
<organism evidence="1 2">
    <name type="scientific">Novosphingobium taihuense</name>
    <dbReference type="NCBI Taxonomy" id="260085"/>
    <lineage>
        <taxon>Bacteria</taxon>
        <taxon>Pseudomonadati</taxon>
        <taxon>Pseudomonadota</taxon>
        <taxon>Alphaproteobacteria</taxon>
        <taxon>Sphingomonadales</taxon>
        <taxon>Sphingomonadaceae</taxon>
        <taxon>Novosphingobium</taxon>
    </lineage>
</organism>
<dbReference type="AlphaFoldDB" id="A0A7W7AEC0"/>
<accession>A0A7W7AEC0</accession>
<keyword evidence="2" id="KW-1185">Reference proteome</keyword>
<evidence type="ECO:0000313" key="2">
    <source>
        <dbReference type="Proteomes" id="UP000538566"/>
    </source>
</evidence>
<name>A0A7W7AEC0_9SPHN</name>